<dbReference type="GO" id="GO:0070973">
    <property type="term" value="P:protein localization to endoplasmic reticulum exit site"/>
    <property type="evidence" value="ECO:0007669"/>
    <property type="project" value="TreeGrafter"/>
</dbReference>
<gene>
    <name evidence="10" type="ORF">K493DRAFT_201330</name>
</gene>
<dbReference type="OrthoDB" id="8918678at2759"/>
<sequence length="405" mass="44420">MGQGDSYYGEKSAVDSGIYDPLGRTKGSPIVTFGFGGKVLFMFPQVVTRFSASSSTPVTKVYPGELKFHSLGNIVGEKKANSFPGPLLFDSEKSSIKARKKAVGEFLDTKIRELSESPSIQTEEDSQNEIILWKLLKVLCDHDGVLLGSADVEKETLEVVFPQSMHKRNSDVSRNPPQHKQASPGALDSLQELLLKGDRSVATKFAMDNGLWAHALIIGSCVGKETWQQVVQKFTQEEISSDKDSNRESMTVMYNLFAGLGKDAIKDFAPLSATDPQSHFFTPESLPKPLVSPLSSQPLQNAVSVDKLSKWRETVAMILANRTPGDTQALTSFGDLLRSQGWIYAAHICYLLSPQSSIHSGLDTPSVKTVLFGVDHGKYLACFARDLNALDRTEIYEHAISLRSS</sequence>
<accession>A0A1Y1ZD05</accession>
<proteinExistence type="inferred from homology"/>
<dbReference type="CDD" id="cd09233">
    <property type="entry name" value="ACE1-Sec16-like"/>
    <property type="match status" value="1"/>
</dbReference>
<protein>
    <recommendedName>
        <fullName evidence="6">Protein transport protein sec16</fullName>
    </recommendedName>
</protein>
<dbReference type="AlphaFoldDB" id="A0A1Y1ZD05"/>
<dbReference type="PANTHER" id="PTHR13402">
    <property type="entry name" value="RGPR-RELATED"/>
    <property type="match status" value="1"/>
</dbReference>
<comment type="function">
    <text evidence="5 6">Involved in the initiation of assembly of the COPII coat required for the formation of transport vesicles from the endoplasmic reticulum (ER) and the selection of cargo molecules. Also involved in autophagy.</text>
</comment>
<keyword evidence="2 6" id="KW-0813">Transport</keyword>
<evidence type="ECO:0000313" key="10">
    <source>
        <dbReference type="EMBL" id="ORY08172.1"/>
    </source>
</evidence>
<evidence type="ECO:0000256" key="2">
    <source>
        <dbReference type="ARBA" id="ARBA00022448"/>
    </source>
</evidence>
<keyword evidence="11" id="KW-1185">Reference proteome</keyword>
<dbReference type="Pfam" id="PF12931">
    <property type="entry name" value="TPR_Sec16"/>
    <property type="match status" value="1"/>
</dbReference>
<dbReference type="Pfam" id="PF12932">
    <property type="entry name" value="Sec16"/>
    <property type="match status" value="1"/>
</dbReference>
<name>A0A1Y1ZD05_9FUNG</name>
<evidence type="ECO:0000259" key="8">
    <source>
        <dbReference type="Pfam" id="PF12931"/>
    </source>
</evidence>
<evidence type="ECO:0000256" key="7">
    <source>
        <dbReference type="SAM" id="MobiDB-lite"/>
    </source>
</evidence>
<dbReference type="GO" id="GO:0006914">
    <property type="term" value="P:autophagy"/>
    <property type="evidence" value="ECO:0007669"/>
    <property type="project" value="UniProtKB-KW"/>
</dbReference>
<evidence type="ECO:0000256" key="6">
    <source>
        <dbReference type="RuleBase" id="RU364101"/>
    </source>
</evidence>
<evidence type="ECO:0000256" key="5">
    <source>
        <dbReference type="ARBA" id="ARBA00024687"/>
    </source>
</evidence>
<dbReference type="PANTHER" id="PTHR13402:SF6">
    <property type="entry name" value="SECRETORY 16, ISOFORM I"/>
    <property type="match status" value="1"/>
</dbReference>
<comment type="caution">
    <text evidence="10">The sequence shown here is derived from an EMBL/GenBank/DDBJ whole genome shotgun (WGS) entry which is preliminary data.</text>
</comment>
<dbReference type="InParanoid" id="A0A1Y1ZD05"/>
<dbReference type="STRING" id="1314790.A0A1Y1ZD05"/>
<dbReference type="GO" id="GO:0016192">
    <property type="term" value="P:vesicle-mediated transport"/>
    <property type="evidence" value="ECO:0007669"/>
    <property type="project" value="UniProtKB-KW"/>
</dbReference>
<keyword evidence="6" id="KW-0472">Membrane</keyword>
<keyword evidence="6" id="KW-0072">Autophagy</keyword>
<keyword evidence="4 6" id="KW-0931">ER-Golgi transport</keyword>
<feature type="domain" description="Sec16 Sec23-binding" evidence="8">
    <location>
        <begin position="190"/>
        <end position="403"/>
    </location>
</feature>
<comment type="similarity">
    <text evidence="1 6">Belongs to the SEC16 family.</text>
</comment>
<feature type="domain" description="Sec16 central conserved" evidence="9">
    <location>
        <begin position="29"/>
        <end position="144"/>
    </location>
</feature>
<dbReference type="GO" id="GO:0015031">
    <property type="term" value="P:protein transport"/>
    <property type="evidence" value="ECO:0007669"/>
    <property type="project" value="UniProtKB-KW"/>
</dbReference>
<dbReference type="InterPro" id="IPR024298">
    <property type="entry name" value="Sec16_Sec23-bd"/>
</dbReference>
<feature type="non-terminal residue" evidence="10">
    <location>
        <position position="405"/>
    </location>
</feature>
<dbReference type="GO" id="GO:0007030">
    <property type="term" value="P:Golgi organization"/>
    <property type="evidence" value="ECO:0007669"/>
    <property type="project" value="TreeGrafter"/>
</dbReference>
<comment type="subcellular location">
    <subcellularLocation>
        <location evidence="6">Endoplasmic reticulum membrane</location>
    </subcellularLocation>
</comment>
<keyword evidence="6" id="KW-0653">Protein transport</keyword>
<organism evidence="10 11">
    <name type="scientific">Basidiobolus meristosporus CBS 931.73</name>
    <dbReference type="NCBI Taxonomy" id="1314790"/>
    <lineage>
        <taxon>Eukaryota</taxon>
        <taxon>Fungi</taxon>
        <taxon>Fungi incertae sedis</taxon>
        <taxon>Zoopagomycota</taxon>
        <taxon>Entomophthoromycotina</taxon>
        <taxon>Basidiobolomycetes</taxon>
        <taxon>Basidiobolales</taxon>
        <taxon>Basidiobolaceae</taxon>
        <taxon>Basidiobolus</taxon>
    </lineage>
</organism>
<feature type="compositionally biased region" description="Polar residues" evidence="7">
    <location>
        <begin position="172"/>
        <end position="181"/>
    </location>
</feature>
<evidence type="ECO:0000256" key="1">
    <source>
        <dbReference type="ARBA" id="ARBA00005927"/>
    </source>
</evidence>
<dbReference type="InterPro" id="IPR024340">
    <property type="entry name" value="Sec16_CCD"/>
</dbReference>
<dbReference type="Gene3D" id="1.25.40.1030">
    <property type="match status" value="1"/>
</dbReference>
<dbReference type="GO" id="GO:0070971">
    <property type="term" value="C:endoplasmic reticulum exit site"/>
    <property type="evidence" value="ECO:0007669"/>
    <property type="project" value="TreeGrafter"/>
</dbReference>
<evidence type="ECO:0000259" key="9">
    <source>
        <dbReference type="Pfam" id="PF12932"/>
    </source>
</evidence>
<dbReference type="Proteomes" id="UP000193498">
    <property type="component" value="Unassembled WGS sequence"/>
</dbReference>
<keyword evidence="3 6" id="KW-0256">Endoplasmic reticulum</keyword>
<dbReference type="EMBL" id="MCFE01000003">
    <property type="protein sequence ID" value="ORY08172.1"/>
    <property type="molecule type" value="Genomic_DNA"/>
</dbReference>
<reference evidence="10 11" key="1">
    <citation type="submission" date="2016-07" db="EMBL/GenBank/DDBJ databases">
        <title>Pervasive Adenine N6-methylation of Active Genes in Fungi.</title>
        <authorList>
            <consortium name="DOE Joint Genome Institute"/>
            <person name="Mondo S.J."/>
            <person name="Dannebaum R.O."/>
            <person name="Kuo R.C."/>
            <person name="Labutti K."/>
            <person name="Haridas S."/>
            <person name="Kuo A."/>
            <person name="Salamov A."/>
            <person name="Ahrendt S.R."/>
            <person name="Lipzen A."/>
            <person name="Sullivan W."/>
            <person name="Andreopoulos W.B."/>
            <person name="Clum A."/>
            <person name="Lindquist E."/>
            <person name="Daum C."/>
            <person name="Ramamoorthy G.K."/>
            <person name="Gryganskyi A."/>
            <person name="Culley D."/>
            <person name="Magnuson J.K."/>
            <person name="James T.Y."/>
            <person name="O'Malley M.A."/>
            <person name="Stajich J.E."/>
            <person name="Spatafora J.W."/>
            <person name="Visel A."/>
            <person name="Grigoriev I.V."/>
        </authorList>
    </citation>
    <scope>NUCLEOTIDE SEQUENCE [LARGE SCALE GENOMIC DNA]</scope>
    <source>
        <strain evidence="10 11">CBS 931.73</strain>
    </source>
</reference>
<feature type="region of interest" description="Disordered" evidence="7">
    <location>
        <begin position="165"/>
        <end position="185"/>
    </location>
</feature>
<evidence type="ECO:0000313" key="11">
    <source>
        <dbReference type="Proteomes" id="UP000193498"/>
    </source>
</evidence>
<evidence type="ECO:0000256" key="4">
    <source>
        <dbReference type="ARBA" id="ARBA00022892"/>
    </source>
</evidence>
<dbReference type="GO" id="GO:0005789">
    <property type="term" value="C:endoplasmic reticulum membrane"/>
    <property type="evidence" value="ECO:0007669"/>
    <property type="project" value="UniProtKB-SubCell"/>
</dbReference>
<evidence type="ECO:0000256" key="3">
    <source>
        <dbReference type="ARBA" id="ARBA00022824"/>
    </source>
</evidence>
<dbReference type="GO" id="GO:0012507">
    <property type="term" value="C:ER to Golgi transport vesicle membrane"/>
    <property type="evidence" value="ECO:0007669"/>
    <property type="project" value="TreeGrafter"/>
</dbReference>